<organism evidence="2 3">
    <name type="scientific">Gossypium raimondii</name>
    <name type="common">Peruvian cotton</name>
    <name type="synonym">Gossypium klotzschianum subsp. raimondii</name>
    <dbReference type="NCBI Taxonomy" id="29730"/>
    <lineage>
        <taxon>Eukaryota</taxon>
        <taxon>Viridiplantae</taxon>
        <taxon>Streptophyta</taxon>
        <taxon>Embryophyta</taxon>
        <taxon>Tracheophyta</taxon>
        <taxon>Spermatophyta</taxon>
        <taxon>Magnoliopsida</taxon>
        <taxon>eudicotyledons</taxon>
        <taxon>Gunneridae</taxon>
        <taxon>Pentapetalae</taxon>
        <taxon>rosids</taxon>
        <taxon>malvids</taxon>
        <taxon>Malvales</taxon>
        <taxon>Malvaceae</taxon>
        <taxon>Malvoideae</taxon>
        <taxon>Gossypium</taxon>
    </lineage>
</organism>
<evidence type="ECO:0000313" key="2">
    <source>
        <dbReference type="EMBL" id="MBA0585606.1"/>
    </source>
</evidence>
<dbReference type="PANTHER" id="PTHR31286">
    <property type="entry name" value="GLYCINE-RICH CELL WALL STRUCTURAL PROTEIN 1.8-LIKE"/>
    <property type="match status" value="1"/>
</dbReference>
<reference evidence="2 3" key="1">
    <citation type="journal article" date="2019" name="Genome Biol. Evol.">
        <title>Insights into the evolution of the New World diploid cottons (Gossypium, subgenus Houzingenia) based on genome sequencing.</title>
        <authorList>
            <person name="Grover C.E."/>
            <person name="Arick M.A. 2nd"/>
            <person name="Thrash A."/>
            <person name="Conover J.L."/>
            <person name="Sanders W.S."/>
            <person name="Peterson D.G."/>
            <person name="Frelichowski J.E."/>
            <person name="Scheffler J.A."/>
            <person name="Scheffler B.E."/>
            <person name="Wendel J.F."/>
        </authorList>
    </citation>
    <scope>NUCLEOTIDE SEQUENCE [LARGE SCALE GENOMIC DNA]</scope>
    <source>
        <strain evidence="2">8</strain>
        <tissue evidence="2">Leaf</tissue>
    </source>
</reference>
<comment type="caution">
    <text evidence="2">The sequence shown here is derived from an EMBL/GenBank/DDBJ whole genome shotgun (WGS) entry which is preliminary data.</text>
</comment>
<protein>
    <recommendedName>
        <fullName evidence="1">DUF4283 domain-containing protein</fullName>
    </recommendedName>
</protein>
<dbReference type="PANTHER" id="PTHR31286:SF178">
    <property type="entry name" value="DUF4283 DOMAIN-CONTAINING PROTEIN"/>
    <property type="match status" value="1"/>
</dbReference>
<dbReference type="Pfam" id="PF14111">
    <property type="entry name" value="DUF4283"/>
    <property type="match status" value="1"/>
</dbReference>
<dbReference type="InterPro" id="IPR040256">
    <property type="entry name" value="At4g02000-like"/>
</dbReference>
<dbReference type="EMBL" id="JABEZZ010000005">
    <property type="protein sequence ID" value="MBA0585606.1"/>
    <property type="molecule type" value="Genomic_DNA"/>
</dbReference>
<dbReference type="Proteomes" id="UP000593578">
    <property type="component" value="Unassembled WGS sequence"/>
</dbReference>
<feature type="domain" description="DUF4283" evidence="1">
    <location>
        <begin position="99"/>
        <end position="170"/>
    </location>
</feature>
<accession>A0A7J8P8X9</accession>
<sequence length="219" mass="24988">MVVYGEYPCVFGGVCVSSGGVPSEGYGRCIHFSLEQLFSRCDLGSCFLAFFLAYSKVATIEEDISELLAKLNFSEEEAMRVVSTKVGSTSSQGFETWAIGKLMAEEKVNREAIYRVFKSLWFTKEEVNFVSLKEGAILVKFSNEDDRKRILNLSPWLFYQCLFNMVPYVKDKKQMAMEVGNAIGEVLAIDWRDRDGGWTEYMRLRVIIDVHKPLLRVVH</sequence>
<dbReference type="AlphaFoldDB" id="A0A7J8P8X9"/>
<name>A0A7J8P8X9_GOSRA</name>
<dbReference type="InterPro" id="IPR025558">
    <property type="entry name" value="DUF4283"/>
</dbReference>
<evidence type="ECO:0000313" key="3">
    <source>
        <dbReference type="Proteomes" id="UP000593578"/>
    </source>
</evidence>
<proteinExistence type="predicted"/>
<gene>
    <name evidence="2" type="ORF">Gorai_016375</name>
</gene>
<evidence type="ECO:0000259" key="1">
    <source>
        <dbReference type="Pfam" id="PF14111"/>
    </source>
</evidence>